<accession>A0ABQ0Q775</accession>
<gene>
    <name evidence="1" type="ORF">AA0228_0067</name>
</gene>
<name>A0ABQ0Q775_9PROT</name>
<evidence type="ECO:0000313" key="2">
    <source>
        <dbReference type="Proteomes" id="UP001061070"/>
    </source>
</evidence>
<proteinExistence type="predicted"/>
<comment type="caution">
    <text evidence="1">The sequence shown here is derived from an EMBL/GenBank/DDBJ whole genome shotgun (WGS) entry which is preliminary data.</text>
</comment>
<protein>
    <submittedName>
        <fullName evidence="1">Uncharacterized protein</fullName>
    </submittedName>
</protein>
<organism evidence="1 2">
    <name type="scientific">Gluconobacter frateurii NRIC 0228</name>
    <dbReference type="NCBI Taxonomy" id="1307946"/>
    <lineage>
        <taxon>Bacteria</taxon>
        <taxon>Pseudomonadati</taxon>
        <taxon>Pseudomonadota</taxon>
        <taxon>Alphaproteobacteria</taxon>
        <taxon>Acetobacterales</taxon>
        <taxon>Acetobacteraceae</taxon>
        <taxon>Gluconobacter</taxon>
    </lineage>
</organism>
<dbReference type="Proteomes" id="UP001061070">
    <property type="component" value="Unassembled WGS sequence"/>
</dbReference>
<keyword evidence="2" id="KW-1185">Reference proteome</keyword>
<evidence type="ECO:0000313" key="1">
    <source>
        <dbReference type="EMBL" id="GBR07625.1"/>
    </source>
</evidence>
<dbReference type="EMBL" id="BAQW01000001">
    <property type="protein sequence ID" value="GBR07625.1"/>
    <property type="molecule type" value="Genomic_DNA"/>
</dbReference>
<reference evidence="1" key="1">
    <citation type="submission" date="2013-04" db="EMBL/GenBank/DDBJ databases">
        <title>The genome sequencing project of 58 acetic acid bacteria.</title>
        <authorList>
            <person name="Okamoto-Kainuma A."/>
            <person name="Ishikawa M."/>
            <person name="Umino S."/>
            <person name="Koizumi Y."/>
            <person name="Shiwa Y."/>
            <person name="Yoshikawa H."/>
            <person name="Matsutani M."/>
            <person name="Matsushita K."/>
        </authorList>
    </citation>
    <scope>NUCLEOTIDE SEQUENCE</scope>
    <source>
        <strain evidence="1">NRIC 0228</strain>
    </source>
</reference>
<sequence length="92" mass="9994">MRSPAVPVNGSFPFSGVGHVIKLPLTYCAYGKQGAYCLRNGPKETPDLLRAFLWNNKPVSSSSTPQGSSLHHQGGFMGRASMEPSWQCLIQD</sequence>